<keyword evidence="1 4" id="KW-0193">Cuticle</keyword>
<dbReference type="PANTHER" id="PTHR12236:SF95">
    <property type="entry name" value="CUTICULAR PROTEIN 76BD, ISOFORM C-RELATED"/>
    <property type="match status" value="1"/>
</dbReference>
<evidence type="ECO:0008006" key="8">
    <source>
        <dbReference type="Google" id="ProtNLM"/>
    </source>
</evidence>
<proteinExistence type="predicted"/>
<gene>
    <name evidence="6" type="ORF">R5R35_008294</name>
</gene>
<evidence type="ECO:0000256" key="2">
    <source>
        <dbReference type="ARBA" id="ARBA00022737"/>
    </source>
</evidence>
<feature type="signal peptide" evidence="5">
    <location>
        <begin position="1"/>
        <end position="18"/>
    </location>
</feature>
<dbReference type="InterPro" id="IPR000618">
    <property type="entry name" value="Insect_cuticle"/>
</dbReference>
<evidence type="ECO:0000256" key="3">
    <source>
        <dbReference type="ARBA" id="ARBA00037307"/>
    </source>
</evidence>
<dbReference type="EMBL" id="JAZDUA010000069">
    <property type="protein sequence ID" value="KAK7869759.1"/>
    <property type="molecule type" value="Genomic_DNA"/>
</dbReference>
<evidence type="ECO:0000313" key="7">
    <source>
        <dbReference type="Proteomes" id="UP001378592"/>
    </source>
</evidence>
<feature type="chain" id="PRO_5042844229" description="Cuticular protein" evidence="5">
    <location>
        <begin position="19"/>
        <end position="205"/>
    </location>
</feature>
<protein>
    <recommendedName>
        <fullName evidence="8">Cuticular protein</fullName>
    </recommendedName>
</protein>
<reference evidence="6 7" key="1">
    <citation type="submission" date="2024-03" db="EMBL/GenBank/DDBJ databases">
        <title>The genome assembly and annotation of the cricket Gryllus longicercus Weissman &amp; Gray.</title>
        <authorList>
            <person name="Szrajer S."/>
            <person name="Gray D."/>
            <person name="Ylla G."/>
        </authorList>
    </citation>
    <scope>NUCLEOTIDE SEQUENCE [LARGE SCALE GENOMIC DNA]</scope>
    <source>
        <strain evidence="6">DAG 2021-001</strain>
        <tissue evidence="6">Whole body minus gut</tissue>
    </source>
</reference>
<name>A0AAN9ZCB4_9ORTH</name>
<dbReference type="PROSITE" id="PS51155">
    <property type="entry name" value="CHIT_BIND_RR_2"/>
    <property type="match status" value="1"/>
</dbReference>
<evidence type="ECO:0000256" key="4">
    <source>
        <dbReference type="PROSITE-ProRule" id="PRU00497"/>
    </source>
</evidence>
<dbReference type="Pfam" id="PF00379">
    <property type="entry name" value="Chitin_bind_4"/>
    <property type="match status" value="1"/>
</dbReference>
<sequence>MYKAQFILLALAVAGAHAGYGDYSGGLGGGYGSLGTSEGGSGGLGGGYGGHGGYSGKSYAVFQGPVEGHAQEIRGTVADKHGKHVEFVDYVAYPKYKYEYGVEDHHTGDQHGQVEHRDGDRVEGQYTLKEPGGVLRTVKYVSDKKGGFFADVENHGHNEHVYILKDKHGHGHQQVKATSYVNFHGPVVGDAQEITVSQGHGHYGY</sequence>
<organism evidence="6 7">
    <name type="scientific">Gryllus longicercus</name>
    <dbReference type="NCBI Taxonomy" id="2509291"/>
    <lineage>
        <taxon>Eukaryota</taxon>
        <taxon>Metazoa</taxon>
        <taxon>Ecdysozoa</taxon>
        <taxon>Arthropoda</taxon>
        <taxon>Hexapoda</taxon>
        <taxon>Insecta</taxon>
        <taxon>Pterygota</taxon>
        <taxon>Neoptera</taxon>
        <taxon>Polyneoptera</taxon>
        <taxon>Orthoptera</taxon>
        <taxon>Ensifera</taxon>
        <taxon>Gryllidea</taxon>
        <taxon>Grylloidea</taxon>
        <taxon>Gryllidae</taxon>
        <taxon>Gryllinae</taxon>
        <taxon>Gryllus</taxon>
    </lineage>
</organism>
<comment type="function">
    <text evidence="3">Component of the cuticle of migratory locust which contains more than 100 different structural proteins.</text>
</comment>
<dbReference type="GO" id="GO:0031012">
    <property type="term" value="C:extracellular matrix"/>
    <property type="evidence" value="ECO:0007669"/>
    <property type="project" value="TreeGrafter"/>
</dbReference>
<keyword evidence="7" id="KW-1185">Reference proteome</keyword>
<dbReference type="GO" id="GO:0005615">
    <property type="term" value="C:extracellular space"/>
    <property type="evidence" value="ECO:0007669"/>
    <property type="project" value="TreeGrafter"/>
</dbReference>
<dbReference type="PANTHER" id="PTHR12236">
    <property type="entry name" value="STRUCTURAL CONTITUENT OF CUTICLE"/>
    <property type="match status" value="1"/>
</dbReference>
<evidence type="ECO:0000256" key="5">
    <source>
        <dbReference type="SAM" id="SignalP"/>
    </source>
</evidence>
<evidence type="ECO:0000256" key="1">
    <source>
        <dbReference type="ARBA" id="ARBA00022460"/>
    </source>
</evidence>
<dbReference type="InterPro" id="IPR051217">
    <property type="entry name" value="Insect_Cuticle_Struc_Prot"/>
</dbReference>
<keyword evidence="2" id="KW-0677">Repeat</keyword>
<evidence type="ECO:0000313" key="6">
    <source>
        <dbReference type="EMBL" id="KAK7869759.1"/>
    </source>
</evidence>
<dbReference type="AlphaFoldDB" id="A0AAN9ZCB4"/>
<comment type="caution">
    <text evidence="6">The sequence shown here is derived from an EMBL/GenBank/DDBJ whole genome shotgun (WGS) entry which is preliminary data.</text>
</comment>
<dbReference type="Proteomes" id="UP001378592">
    <property type="component" value="Unassembled WGS sequence"/>
</dbReference>
<keyword evidence="5" id="KW-0732">Signal</keyword>
<accession>A0AAN9ZCB4</accession>
<dbReference type="GO" id="GO:0042302">
    <property type="term" value="F:structural constituent of cuticle"/>
    <property type="evidence" value="ECO:0007669"/>
    <property type="project" value="UniProtKB-UniRule"/>
</dbReference>